<dbReference type="Proteomes" id="UP000009061">
    <property type="component" value="Chromosome"/>
</dbReference>
<evidence type="ECO:0000256" key="3">
    <source>
        <dbReference type="ARBA" id="ARBA00022691"/>
    </source>
</evidence>
<dbReference type="RefSeq" id="WP_014354033.1">
    <property type="nucleotide sequence ID" value="NC_016893.1"/>
</dbReference>
<dbReference type="SFLD" id="SFLDF00301">
    <property type="entry name" value="2-iminoacetate_synthase_(ThiH)"/>
    <property type="match status" value="1"/>
</dbReference>
<feature type="domain" description="Radical SAM core" evidence="7">
    <location>
        <begin position="71"/>
        <end position="301"/>
    </location>
</feature>
<gene>
    <name evidence="8" type="primary">thiH</name>
    <name evidence="8" type="synonym">thiA</name>
    <name evidence="8" type="ORF">WIGMOR_0253</name>
</gene>
<evidence type="ECO:0000256" key="4">
    <source>
        <dbReference type="ARBA" id="ARBA00022723"/>
    </source>
</evidence>
<dbReference type="CDD" id="cd01335">
    <property type="entry name" value="Radical_SAM"/>
    <property type="match status" value="1"/>
</dbReference>
<dbReference type="Pfam" id="PF04055">
    <property type="entry name" value="Radical_SAM"/>
    <property type="match status" value="1"/>
</dbReference>
<dbReference type="PANTHER" id="PTHR43583">
    <property type="entry name" value="2-IMINOACETATE SYNTHASE"/>
    <property type="match status" value="1"/>
</dbReference>
<dbReference type="GO" id="GO:0051539">
    <property type="term" value="F:4 iron, 4 sulfur cluster binding"/>
    <property type="evidence" value="ECO:0007669"/>
    <property type="project" value="UniProtKB-KW"/>
</dbReference>
<dbReference type="Gene3D" id="3.20.20.70">
    <property type="entry name" value="Aldolase class I"/>
    <property type="match status" value="1"/>
</dbReference>
<sequence length="372" mass="43387">MQSFQKIWETIQWNKIAHEISICKDYNVQKTLSKKIFYLNDIIPLLSKAAEPYLEELSQIAQNLTHIRFGKTIRFFAPLYLSNFCANDCTYCGFSMKNKIRRKVLNENEVLQECNNILQNNISHILLVSGEHEKIAGIDYFSKIILLIRKKFSSILMEVQPLSEQNYSVLKNLGLDGVIIYQETYNIKSYSQHHIRGKKQNFFWRLQTPERLAQTNMEKIGLGILVGLSNNWRVDCYFLACHIYYLRTIYWKSNYSISILRLRPCLNGIQPCSIMTDRELLQAMCAFRILFPEIEISLSTRESEKFRDHVAPILINNISAGSKTQPGGYVTSKTELEQFSPQDHRSPKEVADVLIKKGLSIIWKDWDYYLGR</sequence>
<keyword evidence="2" id="KW-0004">4Fe-4S</keyword>
<dbReference type="OrthoDB" id="9801120at2"/>
<protein>
    <submittedName>
        <fullName evidence="8">Thiamin biosynthesis ThiGH complex subunit</fullName>
    </submittedName>
</protein>
<proteinExistence type="predicted"/>
<dbReference type="SMART" id="SM00876">
    <property type="entry name" value="BATS"/>
    <property type="match status" value="1"/>
</dbReference>
<dbReference type="AlphaFoldDB" id="H6Q4N4"/>
<organism evidence="8 9">
    <name type="scientific">Wigglesworthia glossinidia endosymbiont of Glossina morsitans morsitans</name>
    <name type="common">Yale colony</name>
    <dbReference type="NCBI Taxonomy" id="1142511"/>
    <lineage>
        <taxon>Bacteria</taxon>
        <taxon>Pseudomonadati</taxon>
        <taxon>Pseudomonadota</taxon>
        <taxon>Gammaproteobacteria</taxon>
        <taxon>Enterobacterales</taxon>
        <taxon>Erwiniaceae</taxon>
        <taxon>Wigglesworthia</taxon>
    </lineage>
</organism>
<dbReference type="SFLD" id="SFLDS00029">
    <property type="entry name" value="Radical_SAM"/>
    <property type="match status" value="1"/>
</dbReference>
<dbReference type="InterPro" id="IPR007197">
    <property type="entry name" value="rSAM"/>
</dbReference>
<dbReference type="GO" id="GO:0003824">
    <property type="term" value="F:catalytic activity"/>
    <property type="evidence" value="ECO:0007669"/>
    <property type="project" value="InterPro"/>
</dbReference>
<reference evidence="8 9" key="1">
    <citation type="journal article" date="2012" name="MBio">
        <title>Insight into the transmission biology and species-specific functional capabilities of tsetse (Diptera: glossinidae) obligate symbiont wigglesworthia.</title>
        <authorList>
            <person name="Rio R.V."/>
            <person name="Symula R.E."/>
            <person name="Wang J."/>
            <person name="Lohs C."/>
            <person name="Wu Y.N."/>
            <person name="Snyder A.K."/>
            <person name="Bjornson R.D."/>
            <person name="Oshima K."/>
            <person name="Biehl B.S."/>
            <person name="Perna N.T."/>
            <person name="Hattori M."/>
            <person name="Aksoy S."/>
        </authorList>
    </citation>
    <scope>NUCLEOTIDE SEQUENCE [LARGE SCALE GENOMIC DNA]</scope>
    <source>
        <strain evidence="8">WGM</strain>
    </source>
</reference>
<dbReference type="InterPro" id="IPR012726">
    <property type="entry name" value="ThiH"/>
</dbReference>
<dbReference type="Pfam" id="PF06968">
    <property type="entry name" value="BATS"/>
    <property type="match status" value="1"/>
</dbReference>
<keyword evidence="5" id="KW-0408">Iron</keyword>
<keyword evidence="6" id="KW-0411">Iron-sulfur</keyword>
<evidence type="ECO:0000313" key="8">
    <source>
        <dbReference type="EMBL" id="AFA41094.1"/>
    </source>
</evidence>
<dbReference type="InterPro" id="IPR013785">
    <property type="entry name" value="Aldolase_TIM"/>
</dbReference>
<comment type="cofactor">
    <cofactor evidence="1">
        <name>[4Fe-4S] cluster</name>
        <dbReference type="ChEBI" id="CHEBI:49883"/>
    </cofactor>
</comment>
<dbReference type="PANTHER" id="PTHR43583:SF1">
    <property type="entry name" value="2-IMINOACETATE SYNTHASE"/>
    <property type="match status" value="1"/>
</dbReference>
<dbReference type="HOGENOM" id="CLU_046249_1_0_6"/>
<dbReference type="InterPro" id="IPR034428">
    <property type="entry name" value="ThiH/NoCL/HydG-like"/>
</dbReference>
<evidence type="ECO:0000256" key="6">
    <source>
        <dbReference type="ARBA" id="ARBA00023014"/>
    </source>
</evidence>
<keyword evidence="4" id="KW-0479">Metal-binding</keyword>
<evidence type="ECO:0000256" key="5">
    <source>
        <dbReference type="ARBA" id="ARBA00023004"/>
    </source>
</evidence>
<evidence type="ECO:0000256" key="1">
    <source>
        <dbReference type="ARBA" id="ARBA00001966"/>
    </source>
</evidence>
<dbReference type="SFLD" id="SFLDG01060">
    <property type="entry name" value="BATS_domain_containing"/>
    <property type="match status" value="1"/>
</dbReference>
<dbReference type="STRING" id="1142511.WIGMOR_0253"/>
<dbReference type="EMBL" id="CP003315">
    <property type="protein sequence ID" value="AFA41094.1"/>
    <property type="molecule type" value="Genomic_DNA"/>
</dbReference>
<name>H6Q4N4_WIGGL</name>
<dbReference type="PROSITE" id="PS51918">
    <property type="entry name" value="RADICAL_SAM"/>
    <property type="match status" value="1"/>
</dbReference>
<dbReference type="GO" id="GO:0005506">
    <property type="term" value="F:iron ion binding"/>
    <property type="evidence" value="ECO:0007669"/>
    <property type="project" value="InterPro"/>
</dbReference>
<evidence type="ECO:0000313" key="9">
    <source>
        <dbReference type="Proteomes" id="UP000009061"/>
    </source>
</evidence>
<keyword evidence="3" id="KW-0949">S-adenosyl-L-methionine</keyword>
<keyword evidence="9" id="KW-1185">Reference proteome</keyword>
<evidence type="ECO:0000256" key="2">
    <source>
        <dbReference type="ARBA" id="ARBA00022485"/>
    </source>
</evidence>
<accession>H6Q4N4</accession>
<dbReference type="SUPFAM" id="SSF102114">
    <property type="entry name" value="Radical SAM enzymes"/>
    <property type="match status" value="1"/>
</dbReference>
<dbReference type="eggNOG" id="COG0502">
    <property type="taxonomic scope" value="Bacteria"/>
</dbReference>
<dbReference type="GO" id="GO:0009228">
    <property type="term" value="P:thiamine biosynthetic process"/>
    <property type="evidence" value="ECO:0007669"/>
    <property type="project" value="InterPro"/>
</dbReference>
<dbReference type="InterPro" id="IPR058240">
    <property type="entry name" value="rSAM_sf"/>
</dbReference>
<dbReference type="InterPro" id="IPR010722">
    <property type="entry name" value="BATS_dom"/>
</dbReference>
<evidence type="ECO:0000259" key="7">
    <source>
        <dbReference type="PROSITE" id="PS51918"/>
    </source>
</evidence>
<dbReference type="SFLD" id="SFLDG01081">
    <property type="entry name" value="cleavage_of_the_Ca-Cb_bond_in"/>
    <property type="match status" value="1"/>
</dbReference>
<dbReference type="KEGG" id="wgl:WIGMOR_0253"/>
<dbReference type="NCBIfam" id="TIGR02351">
    <property type="entry name" value="thiH"/>
    <property type="match status" value="1"/>
</dbReference>